<evidence type="ECO:0000256" key="9">
    <source>
        <dbReference type="PROSITE-ProRule" id="PRU00357"/>
    </source>
</evidence>
<dbReference type="GO" id="GO:0008270">
    <property type="term" value="F:zinc ion binding"/>
    <property type="evidence" value="ECO:0007669"/>
    <property type="project" value="UniProtKB-KW"/>
</dbReference>
<keyword evidence="6" id="KW-0862">Zinc</keyword>
<dbReference type="Pfam" id="PF06203">
    <property type="entry name" value="CCT"/>
    <property type="match status" value="1"/>
</dbReference>
<dbReference type="EMBL" id="RCHU01000821">
    <property type="protein sequence ID" value="TKR90950.1"/>
    <property type="molecule type" value="Genomic_DNA"/>
</dbReference>
<organism evidence="12">
    <name type="scientific">Populus alba</name>
    <name type="common">White poplar</name>
    <dbReference type="NCBI Taxonomy" id="43335"/>
    <lineage>
        <taxon>Eukaryota</taxon>
        <taxon>Viridiplantae</taxon>
        <taxon>Streptophyta</taxon>
        <taxon>Embryophyta</taxon>
        <taxon>Tracheophyta</taxon>
        <taxon>Spermatophyta</taxon>
        <taxon>Magnoliopsida</taxon>
        <taxon>eudicotyledons</taxon>
        <taxon>Gunneridae</taxon>
        <taxon>Pentapetalae</taxon>
        <taxon>rosids</taxon>
        <taxon>fabids</taxon>
        <taxon>Malpighiales</taxon>
        <taxon>Salicaceae</taxon>
        <taxon>Saliceae</taxon>
        <taxon>Populus</taxon>
    </lineage>
</organism>
<evidence type="ECO:0000256" key="3">
    <source>
        <dbReference type="ARBA" id="ARBA00022723"/>
    </source>
</evidence>
<proteinExistence type="inferred from homology"/>
<gene>
    <name evidence="12" type="ORF">D5086_0000228250</name>
</gene>
<evidence type="ECO:0000256" key="8">
    <source>
        <dbReference type="PROSITE-ProRule" id="PRU00024"/>
    </source>
</evidence>
<dbReference type="AlphaFoldDB" id="A0A4U5P581"/>
<dbReference type="CDD" id="cd19821">
    <property type="entry name" value="Bbox1_BBX-like"/>
    <property type="match status" value="1"/>
</dbReference>
<evidence type="ECO:0000313" key="12">
    <source>
        <dbReference type="EMBL" id="TKR90950.1"/>
    </source>
</evidence>
<keyword evidence="4" id="KW-0677">Repeat</keyword>
<evidence type="ECO:0000256" key="4">
    <source>
        <dbReference type="ARBA" id="ARBA00022737"/>
    </source>
</evidence>
<reference evidence="12" key="1">
    <citation type="submission" date="2018-10" db="EMBL/GenBank/DDBJ databases">
        <title>Population genomic analysis revealed the cold adaptation of white poplar.</title>
        <authorList>
            <person name="Liu Y.-J."/>
        </authorList>
    </citation>
    <scope>NUCLEOTIDE SEQUENCE [LARGE SCALE GENOMIC DNA]</scope>
    <source>
        <strain evidence="12">PAL-ZL1</strain>
    </source>
</reference>
<evidence type="ECO:0000256" key="2">
    <source>
        <dbReference type="ARBA" id="ARBA00010024"/>
    </source>
</evidence>
<keyword evidence="5 8" id="KW-0863">Zinc-finger</keyword>
<dbReference type="GO" id="GO:0005634">
    <property type="term" value="C:nucleus"/>
    <property type="evidence" value="ECO:0007669"/>
    <property type="project" value="UniProtKB-SubCell"/>
</dbReference>
<comment type="similarity">
    <text evidence="2">Belongs to the CONSTANS family.</text>
</comment>
<dbReference type="PANTHER" id="PTHR31717">
    <property type="entry name" value="ZINC FINGER PROTEIN CONSTANS-LIKE 10"/>
    <property type="match status" value="1"/>
</dbReference>
<feature type="domain" description="B box-type" evidence="10">
    <location>
        <begin position="6"/>
        <end position="53"/>
    </location>
</feature>
<protein>
    <recommendedName>
        <fullName evidence="13">Zinc finger protein CONSTANS-LIKE 13-like</fullName>
    </recommendedName>
</protein>
<dbReference type="PROSITE" id="PS51017">
    <property type="entry name" value="CCT"/>
    <property type="match status" value="1"/>
</dbReference>
<evidence type="ECO:0000259" key="10">
    <source>
        <dbReference type="PROSITE" id="PS50119"/>
    </source>
</evidence>
<comment type="caution">
    <text evidence="12">The sequence shown here is derived from an EMBL/GenBank/DDBJ whole genome shotgun (WGS) entry which is preliminary data.</text>
</comment>
<feature type="domain" description="B box-type" evidence="10">
    <location>
        <begin position="49"/>
        <end position="96"/>
    </location>
</feature>
<dbReference type="InterPro" id="IPR049808">
    <property type="entry name" value="CONSTANS-like_Bbox1"/>
</dbReference>
<name>A0A4U5P581_POPAL</name>
<dbReference type="Pfam" id="PF00643">
    <property type="entry name" value="zf-B_box"/>
    <property type="match status" value="1"/>
</dbReference>
<evidence type="ECO:0000259" key="11">
    <source>
        <dbReference type="PROSITE" id="PS51017"/>
    </source>
</evidence>
<evidence type="ECO:0000256" key="5">
    <source>
        <dbReference type="ARBA" id="ARBA00022771"/>
    </source>
</evidence>
<sequence length="333" mass="37638">MKPRQQQKRLCDYCNDTTALLYCRADSAKLCFACDHEVHSTNQLFSKHTRSLLCDACHASPVSIFCQTEHSVFCQNCDWEKHSLFLLCLQHTFVGRLRVLLGVLQGMNLMTILGFEDLGLKKSLFFSEESDGFMGSELDDSCSDLFLWDSPAVCIDDLIVSTDSCSHFQTLGVPPLPKNRNAACGQHKEEILSPNLNTIGDPGAFTSYKENLPDWLADYGEAAHQVCFPSTLPRSNFEESCAVPDKELNIIGSASHVHDDHAAEPQPLTIETLPALPNVVTYELNSQERDSAISRYKEKKKTRRYSKHIRYESRKVRAEGRTRIRGRFAKMDH</sequence>
<dbReference type="InterPro" id="IPR000315">
    <property type="entry name" value="Znf_B-box"/>
</dbReference>
<evidence type="ECO:0000256" key="7">
    <source>
        <dbReference type="ARBA" id="ARBA00023242"/>
    </source>
</evidence>
<comment type="subcellular location">
    <subcellularLocation>
        <location evidence="1 9">Nucleus</location>
    </subcellularLocation>
</comment>
<dbReference type="PROSITE" id="PS50119">
    <property type="entry name" value="ZF_BBOX"/>
    <property type="match status" value="2"/>
</dbReference>
<keyword evidence="3" id="KW-0479">Metal-binding</keyword>
<evidence type="ECO:0000256" key="6">
    <source>
        <dbReference type="ARBA" id="ARBA00022833"/>
    </source>
</evidence>
<evidence type="ECO:0008006" key="13">
    <source>
        <dbReference type="Google" id="ProtNLM"/>
    </source>
</evidence>
<evidence type="ECO:0000256" key="1">
    <source>
        <dbReference type="ARBA" id="ARBA00004123"/>
    </source>
</evidence>
<feature type="domain" description="CCT" evidence="11">
    <location>
        <begin position="289"/>
        <end position="331"/>
    </location>
</feature>
<accession>A0A4U5P581</accession>
<dbReference type="PANTHER" id="PTHR31717:SF58">
    <property type="entry name" value="ZINC FINGER PROTEIN CONSTANS-LIKE 13"/>
    <property type="match status" value="1"/>
</dbReference>
<dbReference type="InterPro" id="IPR010402">
    <property type="entry name" value="CCT_domain"/>
</dbReference>
<keyword evidence="7 9" id="KW-0539">Nucleus</keyword>
<dbReference type="SMART" id="SM00336">
    <property type="entry name" value="BBOX"/>
    <property type="match status" value="1"/>
</dbReference>
<dbReference type="GO" id="GO:0006355">
    <property type="term" value="P:regulation of DNA-templated transcription"/>
    <property type="evidence" value="ECO:0007669"/>
    <property type="project" value="UniProtKB-ARBA"/>
</dbReference>